<gene>
    <name evidence="1" type="ORF">DI53_0904</name>
</gene>
<evidence type="ECO:0000313" key="2">
    <source>
        <dbReference type="Proteomes" id="UP000031802"/>
    </source>
</evidence>
<dbReference type="STRING" id="1229276.DI53_0904"/>
<sequence length="155" mass="17318">MDKLLITYGTRPFAQRLGKILSSKFACHYASCEQIPTILLKGDYRQIPTGLNPTFAHELLKLCLDEGFTRVLPLGKGELQPINETRVLFEEYGITILLPLHLEEHYILENPASSLPVHIVEQGRNILTAEELLDVTFSGVFVLADDGEEPALCLV</sequence>
<protein>
    <submittedName>
        <fullName evidence="1">Uncharacterized protein</fullName>
    </submittedName>
</protein>
<dbReference type="PATRIC" id="fig|1229276.3.peg.929"/>
<accession>A0A0B8T4T2</accession>
<comment type="caution">
    <text evidence="1">The sequence shown here is derived from an EMBL/GenBank/DDBJ whole genome shotgun (WGS) entry which is preliminary data.</text>
</comment>
<dbReference type="Gene3D" id="3.40.50.20">
    <property type="match status" value="1"/>
</dbReference>
<proteinExistence type="predicted"/>
<name>A0A0B8T4T2_9SPHI</name>
<organism evidence="1 2">
    <name type="scientific">Sphingobacterium deserti</name>
    <dbReference type="NCBI Taxonomy" id="1229276"/>
    <lineage>
        <taxon>Bacteria</taxon>
        <taxon>Pseudomonadati</taxon>
        <taxon>Bacteroidota</taxon>
        <taxon>Sphingobacteriia</taxon>
        <taxon>Sphingobacteriales</taxon>
        <taxon>Sphingobacteriaceae</taxon>
        <taxon>Sphingobacterium</taxon>
    </lineage>
</organism>
<reference evidence="2" key="1">
    <citation type="submission" date="2014-04" db="EMBL/GenBank/DDBJ databases">
        <title>Whole-Genome optical mapping and complete genome sequence of Sphingobacterium deserti sp. nov., a new spaces isolated from desert in the west of China.</title>
        <authorList>
            <person name="Teng C."/>
            <person name="Zhou Z."/>
            <person name="Li X."/>
            <person name="Chen M."/>
            <person name="Lin M."/>
            <person name="Wang L."/>
            <person name="Su S."/>
            <person name="Zhang C."/>
            <person name="Zhang W."/>
        </authorList>
    </citation>
    <scope>NUCLEOTIDE SEQUENCE [LARGE SCALE GENOMIC DNA]</scope>
    <source>
        <strain evidence="2">ACCC05744</strain>
    </source>
</reference>
<dbReference type="Proteomes" id="UP000031802">
    <property type="component" value="Unassembled WGS sequence"/>
</dbReference>
<keyword evidence="2" id="KW-1185">Reference proteome</keyword>
<dbReference type="EMBL" id="JJMU01000014">
    <property type="protein sequence ID" value="KGE15223.1"/>
    <property type="molecule type" value="Genomic_DNA"/>
</dbReference>
<reference evidence="1 2" key="2">
    <citation type="journal article" date="2015" name="PLoS ONE">
        <title>Whole-Genome Optical Mapping and Finished Genome Sequence of Sphingobacterium deserti sp. nov., a New Species Isolated from the Western Desert of China.</title>
        <authorList>
            <person name="Teng C."/>
            <person name="Zhou Z."/>
            <person name="Molnar I."/>
            <person name="Li X."/>
            <person name="Tang R."/>
            <person name="Chen M."/>
            <person name="Wang L."/>
            <person name="Su S."/>
            <person name="Zhang W."/>
            <person name="Lin M."/>
        </authorList>
    </citation>
    <scope>NUCLEOTIDE SEQUENCE [LARGE SCALE GENOMIC DNA]</scope>
    <source>
        <strain evidence="2">ACCC05744</strain>
    </source>
</reference>
<dbReference type="eggNOG" id="ENOG5033FZR">
    <property type="taxonomic scope" value="Bacteria"/>
</dbReference>
<dbReference type="OrthoDB" id="707775at2"/>
<evidence type="ECO:0000313" key="1">
    <source>
        <dbReference type="EMBL" id="KGE15223.1"/>
    </source>
</evidence>
<dbReference type="RefSeq" id="WP_037495882.1">
    <property type="nucleotide sequence ID" value="NZ_JJMU01000014.1"/>
</dbReference>
<dbReference type="AlphaFoldDB" id="A0A0B8T4T2"/>